<reference evidence="3" key="1">
    <citation type="submission" date="2020-05" db="EMBL/GenBank/DDBJ databases">
        <authorList>
            <person name="Chiriac C."/>
            <person name="Salcher M."/>
            <person name="Ghai R."/>
            <person name="Kavagutti S V."/>
        </authorList>
    </citation>
    <scope>NUCLEOTIDE SEQUENCE</scope>
</reference>
<dbReference type="GO" id="GO:0016052">
    <property type="term" value="P:carbohydrate catabolic process"/>
    <property type="evidence" value="ECO:0007669"/>
    <property type="project" value="TreeGrafter"/>
</dbReference>
<comment type="similarity">
    <text evidence="1">Belongs to the glycosyl hydrolase 25 family.</text>
</comment>
<proteinExistence type="inferred from homology"/>
<dbReference type="Pfam" id="PF01183">
    <property type="entry name" value="Glyco_hydro_25"/>
    <property type="match status" value="1"/>
</dbReference>
<dbReference type="AlphaFoldDB" id="A0A6J6VRU6"/>
<dbReference type="GO" id="GO:0016998">
    <property type="term" value="P:cell wall macromolecule catabolic process"/>
    <property type="evidence" value="ECO:0007669"/>
    <property type="project" value="InterPro"/>
</dbReference>
<accession>A0A6J6VRU6</accession>
<dbReference type="SUPFAM" id="SSF51445">
    <property type="entry name" value="(Trans)glycosidases"/>
    <property type="match status" value="1"/>
</dbReference>
<dbReference type="InterPro" id="IPR017853">
    <property type="entry name" value="GH"/>
</dbReference>
<name>A0A6J6VRU6_9ZZZZ</name>
<evidence type="ECO:0000313" key="3">
    <source>
        <dbReference type="EMBL" id="CAB4774800.1"/>
    </source>
</evidence>
<feature type="region of interest" description="Disordered" evidence="2">
    <location>
        <begin position="516"/>
        <end position="539"/>
    </location>
</feature>
<dbReference type="CDD" id="cd00599">
    <property type="entry name" value="GH25_muramidase"/>
    <property type="match status" value="1"/>
</dbReference>
<evidence type="ECO:0000256" key="1">
    <source>
        <dbReference type="ARBA" id="ARBA00010646"/>
    </source>
</evidence>
<organism evidence="3">
    <name type="scientific">freshwater metagenome</name>
    <dbReference type="NCBI Taxonomy" id="449393"/>
    <lineage>
        <taxon>unclassified sequences</taxon>
        <taxon>metagenomes</taxon>
        <taxon>ecological metagenomes</taxon>
    </lineage>
</organism>
<evidence type="ECO:0000256" key="2">
    <source>
        <dbReference type="SAM" id="MobiDB-lite"/>
    </source>
</evidence>
<dbReference type="PROSITE" id="PS51904">
    <property type="entry name" value="GLYCOSYL_HYDROL_F25_2"/>
    <property type="match status" value="1"/>
</dbReference>
<protein>
    <submittedName>
        <fullName evidence="3">Unannotated protein</fullName>
    </submittedName>
</protein>
<gene>
    <name evidence="3" type="ORF">UFOPK2907_00758</name>
</gene>
<dbReference type="GO" id="GO:0003796">
    <property type="term" value="F:lysozyme activity"/>
    <property type="evidence" value="ECO:0007669"/>
    <property type="project" value="InterPro"/>
</dbReference>
<dbReference type="InterPro" id="IPR002053">
    <property type="entry name" value="Glyco_hydro_25"/>
</dbReference>
<dbReference type="PANTHER" id="PTHR34135:SF2">
    <property type="entry name" value="LYSOZYME"/>
    <property type="match status" value="1"/>
</dbReference>
<dbReference type="EMBL" id="CAEZZR010000061">
    <property type="protein sequence ID" value="CAB4774800.1"/>
    <property type="molecule type" value="Genomic_DNA"/>
</dbReference>
<feature type="compositionally biased region" description="Pro residues" evidence="2">
    <location>
        <begin position="520"/>
        <end position="532"/>
    </location>
</feature>
<dbReference type="Gene3D" id="3.20.20.80">
    <property type="entry name" value="Glycosidases"/>
    <property type="match status" value="1"/>
</dbReference>
<dbReference type="PANTHER" id="PTHR34135">
    <property type="entry name" value="LYSOZYME"/>
    <property type="match status" value="1"/>
</dbReference>
<dbReference type="GO" id="GO:0009253">
    <property type="term" value="P:peptidoglycan catabolic process"/>
    <property type="evidence" value="ECO:0007669"/>
    <property type="project" value="InterPro"/>
</dbReference>
<sequence>MKILFMRNNAFALAAVVALTYSFLPVASGAPATLTLTLTQTPSFTEPIVSLYGRVKPANPGTAIGLQVEIDSKWQTTNLSTKSTSGGAWKIEATATALNAKVKYRAVAKVAGQIIYSSARTITIKQTPEMSAADSSTLIDLAGPGGRIHGVDISRWQHPNDAPIDFEKMYKAGVRFVMIKASDSRDVSDAQALKYLVMDHNAAQAAGIMTGFYYYATLPDTTDPNIIIDDALAQAQKAIWRLAGIGGYTDRDLSYALDLENNCVRVSNSGKCEKYATRSAVTLWANTWLSTMNLRTGRTPILYSYPQFLEHAMNRSTDLIKYPLWIAHYGINPADPLAQPGQKLGGCFVHSWTTSNCSVSWVMWQYTSCGIANKYGVPGSRLDLSVFRGTPSTFLDLIKGTWVPDVADLMPVHEPSALMINSTTSSTTNKPVVFSVSVNRPSGSPVVTGTVLFVPDVPFTAPTALTQSAVRESSGNWALSVKGIPAGTWSGSVEYKDVSGTHAKSSTPVLLTIIQGATPTPKPTKSPTPKPTKSPTTVADTCKNQIRI</sequence>